<dbReference type="eggNOG" id="ENOG502SPXP">
    <property type="taxonomic scope" value="Eukaryota"/>
</dbReference>
<name>B3S3Q3_TRIAD</name>
<dbReference type="SUPFAM" id="SSF53098">
    <property type="entry name" value="Ribonuclease H-like"/>
    <property type="match status" value="1"/>
</dbReference>
<keyword evidence="2" id="KW-1185">Reference proteome</keyword>
<reference evidence="1 2" key="1">
    <citation type="journal article" date="2008" name="Nature">
        <title>The Trichoplax genome and the nature of placozoans.</title>
        <authorList>
            <person name="Srivastava M."/>
            <person name="Begovic E."/>
            <person name="Chapman J."/>
            <person name="Putnam N.H."/>
            <person name="Hellsten U."/>
            <person name="Kawashima T."/>
            <person name="Kuo A."/>
            <person name="Mitros T."/>
            <person name="Salamov A."/>
            <person name="Carpenter M.L."/>
            <person name="Signorovitch A.Y."/>
            <person name="Moreno M.A."/>
            <person name="Kamm K."/>
            <person name="Grimwood J."/>
            <person name="Schmutz J."/>
            <person name="Shapiro H."/>
            <person name="Grigoriev I.V."/>
            <person name="Buss L.W."/>
            <person name="Schierwater B."/>
            <person name="Dellaporta S.L."/>
            <person name="Rokhsar D.S."/>
        </authorList>
    </citation>
    <scope>NUCLEOTIDE SEQUENCE [LARGE SCALE GENOMIC DNA]</scope>
    <source>
        <strain evidence="1 2">Grell-BS-1999</strain>
    </source>
</reference>
<proteinExistence type="predicted"/>
<dbReference type="OrthoDB" id="125057at2759"/>
<dbReference type="InterPro" id="IPR012337">
    <property type="entry name" value="RNaseH-like_sf"/>
</dbReference>
<dbReference type="Proteomes" id="UP000009022">
    <property type="component" value="Unassembled WGS sequence"/>
</dbReference>
<dbReference type="PhylomeDB" id="B3S3Q3"/>
<dbReference type="KEGG" id="tad:TRIADDRAFT_58805"/>
<dbReference type="AlphaFoldDB" id="B3S3Q3"/>
<dbReference type="HOGENOM" id="CLU_037484_0_1_1"/>
<dbReference type="CTD" id="6756078"/>
<evidence type="ECO:0000313" key="1">
    <source>
        <dbReference type="EMBL" id="EDV22321.1"/>
    </source>
</evidence>
<dbReference type="InParanoid" id="B3S3Q3"/>
<sequence>MDTPKSICRTETIYRNKDIVNVFFTMIEECNGDQNTVRRYRCSCGTIRKQNTRYGYTNLINHIYRSHVDWRDVMASVYGYYTSKDNRKSISNQFLNNAFVWIEWIVMENREIWLSESKWTKKNTMLKDVSTTIIIKYIALLANEVEKILTQNLSDRLGIVIDDKVDDSSQYIAIYAFNSQQNQEQENPEKHPQLHYYLLDILHPIVHDLSTENFRNLICSILHRYSKDFSCISYFVGATCEKNKALAESIGKPLIACACYRLNLAIKHYLGEEQSLINRLLVFMTKLNNTKMMASLQRTGNLAVILSKTMQWSSTFQMISHYFELKPYLDLQDPELAKLLPSPKDDVKLTEKMKDLAAFESVYHKLLYSRDIDHNTLRQLFDALIRQFPQLDLYLAADSVCVYSVAFETGIAKIITGQERSLTKDEQEVCQPFRVTDDTADKSAMDSIINDNLSFAEKVLSKQTSKVTKSSAYEDVSYIPVMSTVTQQLTRNNIIDLTKSNDVMNPIYLRCIFLKLNRRLWDLPLLKKVVHRST</sequence>
<dbReference type="PANTHER" id="PTHR40866">
    <property type="entry name" value="BED-TYPE DOMAIN-CONTAINING PROTEIN"/>
    <property type="match status" value="1"/>
</dbReference>
<gene>
    <name evidence="1" type="ORF">TRIADDRAFT_58805</name>
</gene>
<evidence type="ECO:0000313" key="2">
    <source>
        <dbReference type="Proteomes" id="UP000009022"/>
    </source>
</evidence>
<dbReference type="GeneID" id="6756078"/>
<organism evidence="1 2">
    <name type="scientific">Trichoplax adhaerens</name>
    <name type="common">Trichoplax reptans</name>
    <dbReference type="NCBI Taxonomy" id="10228"/>
    <lineage>
        <taxon>Eukaryota</taxon>
        <taxon>Metazoa</taxon>
        <taxon>Placozoa</taxon>
        <taxon>Uniplacotomia</taxon>
        <taxon>Trichoplacea</taxon>
        <taxon>Trichoplacidae</taxon>
        <taxon>Trichoplax</taxon>
    </lineage>
</organism>
<dbReference type="EMBL" id="DS985249">
    <property type="protein sequence ID" value="EDV22321.1"/>
    <property type="molecule type" value="Genomic_DNA"/>
</dbReference>
<dbReference type="RefSeq" id="XP_002114865.1">
    <property type="nucleotide sequence ID" value="XM_002114829.1"/>
</dbReference>
<accession>B3S3Q3</accession>
<protein>
    <submittedName>
        <fullName evidence="1">Uncharacterized protein</fullName>
    </submittedName>
</protein>
<dbReference type="PANTHER" id="PTHR40866:SF1">
    <property type="entry name" value="BED-TYPE DOMAIN-CONTAINING PROTEIN"/>
    <property type="match status" value="1"/>
</dbReference>